<name>A0A841R911_9SPIO</name>
<keyword evidence="7 8" id="KW-0472">Membrane</keyword>
<dbReference type="GO" id="GO:0005524">
    <property type="term" value="F:ATP binding"/>
    <property type="evidence" value="ECO:0007669"/>
    <property type="project" value="UniProtKB-KW"/>
</dbReference>
<dbReference type="Gene3D" id="3.40.50.300">
    <property type="entry name" value="P-loop containing nucleotide triphosphate hydrolases"/>
    <property type="match status" value="1"/>
</dbReference>
<evidence type="ECO:0000256" key="7">
    <source>
        <dbReference type="ARBA" id="ARBA00023136"/>
    </source>
</evidence>
<dbReference type="EMBL" id="JACHGJ010000002">
    <property type="protein sequence ID" value="MBB6479520.1"/>
    <property type="molecule type" value="Genomic_DNA"/>
</dbReference>
<dbReference type="InterPro" id="IPR011527">
    <property type="entry name" value="ABC1_TM_dom"/>
</dbReference>
<feature type="domain" description="ABC transmembrane type-1" evidence="10">
    <location>
        <begin position="35"/>
        <end position="317"/>
    </location>
</feature>
<dbReference type="PROSITE" id="PS50893">
    <property type="entry name" value="ABC_TRANSPORTER_2"/>
    <property type="match status" value="1"/>
</dbReference>
<evidence type="ECO:0000313" key="12">
    <source>
        <dbReference type="Proteomes" id="UP000587760"/>
    </source>
</evidence>
<evidence type="ECO:0000313" key="11">
    <source>
        <dbReference type="EMBL" id="MBB6479520.1"/>
    </source>
</evidence>
<keyword evidence="4" id="KW-0547">Nucleotide-binding</keyword>
<dbReference type="InterPro" id="IPR003593">
    <property type="entry name" value="AAA+_ATPase"/>
</dbReference>
<keyword evidence="2" id="KW-0813">Transport</keyword>
<dbReference type="FunFam" id="3.40.50.300:FF:000287">
    <property type="entry name" value="Multidrug ABC transporter ATP-binding protein"/>
    <property type="match status" value="1"/>
</dbReference>
<comment type="subcellular location">
    <subcellularLocation>
        <location evidence="1">Cell membrane</location>
        <topology evidence="1">Multi-pass membrane protein</topology>
    </subcellularLocation>
</comment>
<sequence length="599" mass="67785">MAESHFKEESFSNKLSFKTAARIVRQATPHWPLLIGFILFIMVTAFIEAFNTYIVKNAIDLAVIPGDGPMLLRFMMIYGSLHIVLAGTVFGFIYCAGRLGEQIQYDLRKKLFNHLQDLSFSYFDKTPVGWIISRCTSDIQRVSDLVTWNLLDLVWAITNIISAMVFMFLINWKLALIVVVAMPILISIALRFQKYIIGEFRKVRSINSKITGAYNENITGVKIIKALVREKKNLSLFGQLTDNMYNASYRAVWLSAIFLPIVQLLTAVAFGAVLWFGGFQFKLGLFTIGGIQAFISYITFMMWPVQDLARVYGEMQQAVASAERVFSLIDTEPDIQDTPDSYDVESVKGEIEFRNVDFYYEENNPVLSDFSLTVKPGETIALVGPTGGGKSTIVNLICRFYEPKKGRILMGGRDYRSFTQQSLQSKLGVVLQTPHLFSGTIMDNIRYGRLEASDEEVIEAAKLAHAHDFIAELDKQYYEDVGEEGTLLSVGQKQLISLARAILAKPEIIIMDEATSSIDTLTEELIQKGMDTLLDGSTGFVIAHRLSTIRNADRILVIESGKIKEMGSHRELLAKRGHYFDLYTRQFRRERQRDLHVFS</sequence>
<protein>
    <submittedName>
        <fullName evidence="11">ATP-binding cassette subfamily B protein</fullName>
    </submittedName>
</protein>
<organism evidence="11 12">
    <name type="scientific">Spirochaeta isovalerica</name>
    <dbReference type="NCBI Taxonomy" id="150"/>
    <lineage>
        <taxon>Bacteria</taxon>
        <taxon>Pseudomonadati</taxon>
        <taxon>Spirochaetota</taxon>
        <taxon>Spirochaetia</taxon>
        <taxon>Spirochaetales</taxon>
        <taxon>Spirochaetaceae</taxon>
        <taxon>Spirochaeta</taxon>
    </lineage>
</organism>
<feature type="transmembrane region" description="Helical" evidence="8">
    <location>
        <begin position="75"/>
        <end position="100"/>
    </location>
</feature>
<dbReference type="InterPro" id="IPR017871">
    <property type="entry name" value="ABC_transporter-like_CS"/>
</dbReference>
<dbReference type="PANTHER" id="PTHR43394:SF1">
    <property type="entry name" value="ATP-BINDING CASSETTE SUB-FAMILY B MEMBER 10, MITOCHONDRIAL"/>
    <property type="match status" value="1"/>
</dbReference>
<reference evidence="11 12" key="1">
    <citation type="submission" date="2020-08" db="EMBL/GenBank/DDBJ databases">
        <title>Genomic Encyclopedia of Type Strains, Phase IV (KMG-IV): sequencing the most valuable type-strain genomes for metagenomic binning, comparative biology and taxonomic classification.</title>
        <authorList>
            <person name="Goeker M."/>
        </authorList>
    </citation>
    <scope>NUCLEOTIDE SEQUENCE [LARGE SCALE GENOMIC DNA]</scope>
    <source>
        <strain evidence="11 12">DSM 2461</strain>
    </source>
</reference>
<proteinExistence type="predicted"/>
<dbReference type="InterPro" id="IPR036640">
    <property type="entry name" value="ABC1_TM_sf"/>
</dbReference>
<evidence type="ECO:0000256" key="5">
    <source>
        <dbReference type="ARBA" id="ARBA00022840"/>
    </source>
</evidence>
<dbReference type="PROSITE" id="PS50929">
    <property type="entry name" value="ABC_TM1F"/>
    <property type="match status" value="1"/>
</dbReference>
<keyword evidence="3 8" id="KW-0812">Transmembrane</keyword>
<evidence type="ECO:0000256" key="8">
    <source>
        <dbReference type="SAM" id="Phobius"/>
    </source>
</evidence>
<feature type="domain" description="ABC transporter" evidence="9">
    <location>
        <begin position="351"/>
        <end position="585"/>
    </location>
</feature>
<keyword evidence="12" id="KW-1185">Reference proteome</keyword>
<dbReference type="GO" id="GO:0016887">
    <property type="term" value="F:ATP hydrolysis activity"/>
    <property type="evidence" value="ECO:0007669"/>
    <property type="project" value="InterPro"/>
</dbReference>
<comment type="caution">
    <text evidence="11">The sequence shown here is derived from an EMBL/GenBank/DDBJ whole genome shotgun (WGS) entry which is preliminary data.</text>
</comment>
<dbReference type="Pfam" id="PF00664">
    <property type="entry name" value="ABC_membrane"/>
    <property type="match status" value="1"/>
</dbReference>
<dbReference type="InterPro" id="IPR039421">
    <property type="entry name" value="Type_1_exporter"/>
</dbReference>
<dbReference type="RefSeq" id="WP_184744822.1">
    <property type="nucleotide sequence ID" value="NZ_JACHGJ010000002.1"/>
</dbReference>
<evidence type="ECO:0000259" key="9">
    <source>
        <dbReference type="PROSITE" id="PS50893"/>
    </source>
</evidence>
<dbReference type="SUPFAM" id="SSF90123">
    <property type="entry name" value="ABC transporter transmembrane region"/>
    <property type="match status" value="1"/>
</dbReference>
<dbReference type="PANTHER" id="PTHR43394">
    <property type="entry name" value="ATP-DEPENDENT PERMEASE MDL1, MITOCHONDRIAL"/>
    <property type="match status" value="1"/>
</dbReference>
<dbReference type="CDD" id="cd18540">
    <property type="entry name" value="ABC_6TM_exporter_like"/>
    <property type="match status" value="1"/>
</dbReference>
<dbReference type="SUPFAM" id="SSF52540">
    <property type="entry name" value="P-loop containing nucleoside triphosphate hydrolases"/>
    <property type="match status" value="1"/>
</dbReference>
<evidence type="ECO:0000259" key="10">
    <source>
        <dbReference type="PROSITE" id="PS50929"/>
    </source>
</evidence>
<dbReference type="Gene3D" id="1.20.1560.10">
    <property type="entry name" value="ABC transporter type 1, transmembrane domain"/>
    <property type="match status" value="1"/>
</dbReference>
<feature type="transmembrane region" description="Helical" evidence="8">
    <location>
        <begin position="283"/>
        <end position="305"/>
    </location>
</feature>
<feature type="transmembrane region" description="Helical" evidence="8">
    <location>
        <begin position="174"/>
        <end position="192"/>
    </location>
</feature>
<evidence type="ECO:0000256" key="2">
    <source>
        <dbReference type="ARBA" id="ARBA00022448"/>
    </source>
</evidence>
<keyword evidence="5 11" id="KW-0067">ATP-binding</keyword>
<dbReference type="InterPro" id="IPR003439">
    <property type="entry name" value="ABC_transporter-like_ATP-bd"/>
</dbReference>
<dbReference type="InterPro" id="IPR027417">
    <property type="entry name" value="P-loop_NTPase"/>
</dbReference>
<keyword evidence="6 8" id="KW-1133">Transmembrane helix</keyword>
<evidence type="ECO:0000256" key="3">
    <source>
        <dbReference type="ARBA" id="ARBA00022692"/>
    </source>
</evidence>
<dbReference type="SMART" id="SM00382">
    <property type="entry name" value="AAA"/>
    <property type="match status" value="1"/>
</dbReference>
<feature type="transmembrane region" description="Helical" evidence="8">
    <location>
        <begin position="251"/>
        <end position="277"/>
    </location>
</feature>
<dbReference type="PROSITE" id="PS00211">
    <property type="entry name" value="ABC_TRANSPORTER_1"/>
    <property type="match status" value="1"/>
</dbReference>
<dbReference type="Proteomes" id="UP000587760">
    <property type="component" value="Unassembled WGS sequence"/>
</dbReference>
<evidence type="ECO:0000256" key="1">
    <source>
        <dbReference type="ARBA" id="ARBA00004651"/>
    </source>
</evidence>
<accession>A0A841R911</accession>
<dbReference type="GO" id="GO:0015421">
    <property type="term" value="F:ABC-type oligopeptide transporter activity"/>
    <property type="evidence" value="ECO:0007669"/>
    <property type="project" value="TreeGrafter"/>
</dbReference>
<evidence type="ECO:0000256" key="4">
    <source>
        <dbReference type="ARBA" id="ARBA00022741"/>
    </source>
</evidence>
<feature type="transmembrane region" description="Helical" evidence="8">
    <location>
        <begin position="31"/>
        <end position="55"/>
    </location>
</feature>
<dbReference type="Pfam" id="PF00005">
    <property type="entry name" value="ABC_tran"/>
    <property type="match status" value="1"/>
</dbReference>
<evidence type="ECO:0000256" key="6">
    <source>
        <dbReference type="ARBA" id="ARBA00022989"/>
    </source>
</evidence>
<dbReference type="GO" id="GO:0005886">
    <property type="term" value="C:plasma membrane"/>
    <property type="evidence" value="ECO:0007669"/>
    <property type="project" value="UniProtKB-SubCell"/>
</dbReference>
<dbReference type="CDD" id="cd03254">
    <property type="entry name" value="ABCC_Glucan_exporter_like"/>
    <property type="match status" value="1"/>
</dbReference>
<gene>
    <name evidence="11" type="ORF">HNR50_001178</name>
</gene>
<feature type="transmembrane region" description="Helical" evidence="8">
    <location>
        <begin position="150"/>
        <end position="168"/>
    </location>
</feature>
<dbReference type="AlphaFoldDB" id="A0A841R911"/>